<dbReference type="SUPFAM" id="SSF89796">
    <property type="entry name" value="CoA-transferase family III (CaiB/BaiF)"/>
    <property type="match status" value="2"/>
</dbReference>
<dbReference type="GO" id="GO:0016740">
    <property type="term" value="F:transferase activity"/>
    <property type="evidence" value="ECO:0007669"/>
    <property type="project" value="UniProtKB-KW"/>
</dbReference>
<dbReference type="EMBL" id="FJUY01000001">
    <property type="protein sequence ID" value="CZT14614.1"/>
    <property type="molecule type" value="Genomic_DNA"/>
</dbReference>
<gene>
    <name evidence="2" type="ORF">RCC_12207</name>
</gene>
<dbReference type="PANTHER" id="PTHR48229:SF2">
    <property type="entry name" value="CAIB_BAIF FAMILY PROTEIN"/>
    <property type="match status" value="1"/>
</dbReference>
<dbReference type="Pfam" id="PF02515">
    <property type="entry name" value="CoA_transf_3"/>
    <property type="match status" value="1"/>
</dbReference>
<dbReference type="InterPro" id="IPR023606">
    <property type="entry name" value="CoA-Trfase_III_dom_1_sf"/>
</dbReference>
<dbReference type="RefSeq" id="XP_023621511.1">
    <property type="nucleotide sequence ID" value="XM_023765743.1"/>
</dbReference>
<proteinExistence type="inferred from homology"/>
<dbReference type="Gene3D" id="3.40.50.10540">
    <property type="entry name" value="Crotonobetainyl-coa:carnitine coa-transferase, domain 1"/>
    <property type="match status" value="1"/>
</dbReference>
<evidence type="ECO:0000313" key="2">
    <source>
        <dbReference type="EMBL" id="CZT14614.1"/>
    </source>
</evidence>
<evidence type="ECO:0000256" key="1">
    <source>
        <dbReference type="ARBA" id="ARBA00008383"/>
    </source>
</evidence>
<accession>A0A2D3UWZ2</accession>
<reference evidence="2 3" key="1">
    <citation type="submission" date="2016-03" db="EMBL/GenBank/DDBJ databases">
        <authorList>
            <person name="Ploux O."/>
        </authorList>
    </citation>
    <scope>NUCLEOTIDE SEQUENCE [LARGE SCALE GENOMIC DNA]</scope>
    <source>
        <strain evidence="2 3">URUG2</strain>
    </source>
</reference>
<dbReference type="InterPro" id="IPR052985">
    <property type="entry name" value="CoA-trans_III_biosynth/detox"/>
</dbReference>
<dbReference type="OrthoDB" id="2308815at2759"/>
<organism evidence="2 3">
    <name type="scientific">Ramularia collo-cygni</name>
    <dbReference type="NCBI Taxonomy" id="112498"/>
    <lineage>
        <taxon>Eukaryota</taxon>
        <taxon>Fungi</taxon>
        <taxon>Dikarya</taxon>
        <taxon>Ascomycota</taxon>
        <taxon>Pezizomycotina</taxon>
        <taxon>Dothideomycetes</taxon>
        <taxon>Dothideomycetidae</taxon>
        <taxon>Mycosphaerellales</taxon>
        <taxon>Mycosphaerellaceae</taxon>
        <taxon>Ramularia</taxon>
    </lineage>
</organism>
<name>A0A2D3UWZ2_9PEZI</name>
<evidence type="ECO:0000313" key="3">
    <source>
        <dbReference type="Proteomes" id="UP000225277"/>
    </source>
</evidence>
<dbReference type="GeneID" id="35606761"/>
<keyword evidence="2" id="KW-0808">Transferase</keyword>
<dbReference type="PANTHER" id="PTHR48229">
    <property type="entry name" value="CAIB/BAIF FAMILY ENZYME (AFU_ORTHOLOGUE AFUA_1G05360)-RELATED"/>
    <property type="match status" value="1"/>
</dbReference>
<dbReference type="AlphaFoldDB" id="A0A2D3UWZ2"/>
<protein>
    <submittedName>
        <fullName evidence="2">Related to acyl-CoA transferases/carnitine dehydratase</fullName>
    </submittedName>
</protein>
<keyword evidence="3" id="KW-1185">Reference proteome</keyword>
<dbReference type="Proteomes" id="UP000225277">
    <property type="component" value="Unassembled WGS sequence"/>
</dbReference>
<sequence length="573" mass="63967">MATFNYSVPNEARDVFLNGIINNKRQSGLPQEITTCAKTIKFEGSPLPSIAINWRFAESMAALKGFEAAMLNVLLGRKYGQSPLEAVINTDHCQLLFMSSSVLTINPSAHFEVNPTPIRDLSERYKDMFTLQDPFNFASSFHRRASTNIYRTSDNQFIHIHGSLNPNPTIQALGLPLEDDSVTDRETSYKPYMEVCAKETAANLESLLDGSARQACTVVKTTEQYKASPHGQANSHVNLYEVHHRPNPAQSPGWWPSTPQTGLQRPLAGLKVLDLTRVIAGPSATRGLAELGASVMRVTAKHLPDFTGLQPDLNWGKWNCFLDLRELSDREKLKQLILQADVVVDGYRPGVFDKYGFGVEGTLRLCADRERGIIYARENAYGWNGPWKHRSGWQPISDANTGISYGFGRAMGNDEPCTPVFPNSDYCTGIAGCVGVMQALIERAEKGGSYVVDFSLNYYNHWLAESCGTYPDEVWQDVWTRNGRQKFRHFHSMNVTVPAYLGMLKENASDTVLQEAFFERRRSKALLGVDFQVVRPAINFPPDTVSLGYNVGTRANGVDNAYWPDDLTVEMVE</sequence>
<dbReference type="InterPro" id="IPR003673">
    <property type="entry name" value="CoA-Trfase_fam_III"/>
</dbReference>
<comment type="similarity">
    <text evidence="1">Belongs to the CoA-transferase III family.</text>
</comment>
<dbReference type="STRING" id="112498.A0A2D3UWZ2"/>